<evidence type="ECO:0000256" key="10">
    <source>
        <dbReference type="RuleBase" id="RU003915"/>
    </source>
</evidence>
<evidence type="ECO:0000256" key="8">
    <source>
        <dbReference type="ARBA" id="ARBA00037071"/>
    </source>
</evidence>
<dbReference type="PANTHER" id="PTHR47861:SF3">
    <property type="entry name" value="FKBP-TYPE PEPTIDYL-PROLYL CIS-TRANS ISOMERASE SLYD"/>
    <property type="match status" value="1"/>
</dbReference>
<comment type="catalytic activity">
    <reaction evidence="1 9 10">
        <text>[protein]-peptidylproline (omega=180) = [protein]-peptidylproline (omega=0)</text>
        <dbReference type="Rhea" id="RHEA:16237"/>
        <dbReference type="Rhea" id="RHEA-COMP:10747"/>
        <dbReference type="Rhea" id="RHEA-COMP:10748"/>
        <dbReference type="ChEBI" id="CHEBI:83833"/>
        <dbReference type="ChEBI" id="CHEBI:83834"/>
        <dbReference type="EC" id="5.2.1.8"/>
    </reaction>
</comment>
<dbReference type="GO" id="GO:0005737">
    <property type="term" value="C:cytoplasm"/>
    <property type="evidence" value="ECO:0007669"/>
    <property type="project" value="UniProtKB-SubCell"/>
</dbReference>
<organism evidence="12">
    <name type="scientific">uncultured bacterium Ad_125_H07_contig1</name>
    <dbReference type="NCBI Taxonomy" id="1489299"/>
    <lineage>
        <taxon>Bacteria</taxon>
        <taxon>environmental samples</taxon>
    </lineage>
</organism>
<reference evidence="12" key="1">
    <citation type="submission" date="2014-03" db="EMBL/GenBank/DDBJ databases">
        <title>A sequence of cellulolytic fosmid clone of goat rumen metagenome.</title>
        <authorList>
            <person name="Lee K.-T."/>
            <person name="Kim J.-Y."/>
            <person name="Kim Y.-J."/>
            <person name="Ahn J.-H."/>
            <person name="Park M.-N."/>
            <person name="Kim J.-H."/>
            <person name="Kim T.-H."/>
        </authorList>
    </citation>
    <scope>NUCLEOTIDE SEQUENCE</scope>
</reference>
<evidence type="ECO:0000256" key="3">
    <source>
        <dbReference type="ARBA" id="ARBA00006577"/>
    </source>
</evidence>
<dbReference type="GO" id="GO:0042026">
    <property type="term" value="P:protein refolding"/>
    <property type="evidence" value="ECO:0007669"/>
    <property type="project" value="UniProtKB-ARBA"/>
</dbReference>
<dbReference type="PANTHER" id="PTHR47861">
    <property type="entry name" value="FKBP-TYPE PEPTIDYL-PROLYL CIS-TRANS ISOMERASE SLYD"/>
    <property type="match status" value="1"/>
</dbReference>
<evidence type="ECO:0000256" key="2">
    <source>
        <dbReference type="ARBA" id="ARBA00004496"/>
    </source>
</evidence>
<dbReference type="SUPFAM" id="SSF54534">
    <property type="entry name" value="FKBP-like"/>
    <property type="match status" value="1"/>
</dbReference>
<dbReference type="EC" id="5.2.1.8" evidence="10"/>
<dbReference type="EMBL" id="KJ631390">
    <property type="protein sequence ID" value="AIF26073.1"/>
    <property type="molecule type" value="Genomic_DNA"/>
</dbReference>
<evidence type="ECO:0000256" key="7">
    <source>
        <dbReference type="ARBA" id="ARBA00023235"/>
    </source>
</evidence>
<dbReference type="InterPro" id="IPR001179">
    <property type="entry name" value="PPIase_FKBP_dom"/>
</dbReference>
<keyword evidence="7 9" id="KW-0413">Isomerase</keyword>
<evidence type="ECO:0000259" key="11">
    <source>
        <dbReference type="PROSITE" id="PS50059"/>
    </source>
</evidence>
<dbReference type="InterPro" id="IPR046357">
    <property type="entry name" value="PPIase_dom_sf"/>
</dbReference>
<keyword evidence="4" id="KW-0963">Cytoplasm</keyword>
<name>A0A0B4N199_9BACT</name>
<comment type="subcellular location">
    <subcellularLocation>
        <location evidence="2">Cytoplasm</location>
    </subcellularLocation>
</comment>
<dbReference type="Pfam" id="PF00254">
    <property type="entry name" value="FKBP_C"/>
    <property type="match status" value="1"/>
</dbReference>
<dbReference type="AlphaFoldDB" id="A0A0B4N199"/>
<comment type="similarity">
    <text evidence="3 10">Belongs to the FKBP-type PPIase family.</text>
</comment>
<evidence type="ECO:0000256" key="9">
    <source>
        <dbReference type="PROSITE-ProRule" id="PRU00277"/>
    </source>
</evidence>
<dbReference type="Gene3D" id="3.10.50.40">
    <property type="match status" value="1"/>
</dbReference>
<comment type="function">
    <text evidence="8">Also involved in hydrogenase metallocenter assembly, probably by participating in the nickel insertion step. This function in hydrogenase biosynthesis requires chaperone activity and the presence of the metal-binding domain, but not PPIase activity.</text>
</comment>
<keyword evidence="6" id="KW-0143">Chaperone</keyword>
<evidence type="ECO:0000256" key="1">
    <source>
        <dbReference type="ARBA" id="ARBA00000971"/>
    </source>
</evidence>
<evidence type="ECO:0000313" key="12">
    <source>
        <dbReference type="EMBL" id="AIF26073.1"/>
    </source>
</evidence>
<protein>
    <recommendedName>
        <fullName evidence="10">Peptidyl-prolyl cis-trans isomerase</fullName>
        <ecNumber evidence="10">5.2.1.8</ecNumber>
    </recommendedName>
</protein>
<dbReference type="PROSITE" id="PS50059">
    <property type="entry name" value="FKBP_PPIASE"/>
    <property type="match status" value="1"/>
</dbReference>
<proteinExistence type="inferred from homology"/>
<sequence>MRIEKNKVVAVSYDLEVDGKVVESTTPEEPMDYIQGMHMLIPAFEAALEGLEEGAPFAFTVGPEDAYGPYDEKQRTDLPKSAFTIQGEIHEELMEVGRVLPMVGRDGNVVYATVLEVKEDAVSMDFNHPMAGKTLTFRGKVVSVRDATEKELTEGLHGEFLPPEEHHCRHGKGRCHHHDDGEECGHGDGECCGRGHEDGECCGQGHKDGECCGHGHCHHDE</sequence>
<dbReference type="GO" id="GO:0003755">
    <property type="term" value="F:peptidyl-prolyl cis-trans isomerase activity"/>
    <property type="evidence" value="ECO:0007669"/>
    <property type="project" value="UniProtKB-UniRule"/>
</dbReference>
<accession>A0A0B4N199</accession>
<keyword evidence="5 9" id="KW-0697">Rotamase</keyword>
<evidence type="ECO:0000256" key="4">
    <source>
        <dbReference type="ARBA" id="ARBA00022490"/>
    </source>
</evidence>
<evidence type="ECO:0000256" key="5">
    <source>
        <dbReference type="ARBA" id="ARBA00023110"/>
    </source>
</evidence>
<evidence type="ECO:0000256" key="6">
    <source>
        <dbReference type="ARBA" id="ARBA00023186"/>
    </source>
</evidence>
<feature type="domain" description="PPIase FKBP-type" evidence="11">
    <location>
        <begin position="6"/>
        <end position="85"/>
    </location>
</feature>